<dbReference type="SUPFAM" id="SSF46689">
    <property type="entry name" value="Homeodomain-like"/>
    <property type="match status" value="1"/>
</dbReference>
<dbReference type="EMBL" id="JWIO01000055">
    <property type="protein sequence ID" value="KLL09836.1"/>
    <property type="molecule type" value="Genomic_DNA"/>
</dbReference>
<comment type="caution">
    <text evidence="6">The sequence shown here is derived from an EMBL/GenBank/DDBJ whole genome shotgun (WGS) entry which is preliminary data.</text>
</comment>
<name>A0ABR5EZF6_9ACTN</name>
<dbReference type="PRINTS" id="PR00455">
    <property type="entry name" value="HTHTETR"/>
</dbReference>
<accession>A0ABR5EZF6</accession>
<feature type="DNA-binding region" description="H-T-H motif" evidence="4">
    <location>
        <begin position="36"/>
        <end position="55"/>
    </location>
</feature>
<evidence type="ECO:0000313" key="6">
    <source>
        <dbReference type="EMBL" id="KLL09836.1"/>
    </source>
</evidence>
<sequence>MATQLEPAVPREGTGRKKLLAAALDLFAERGVSGTSLQMIADALGVTKAAVYYHYKTKDDIVLAVVNPAIEELAVIASEAERKRSRAAQVETVLVGIIDLIVRNRSLYAVLQGDLAVAHVLSEHGAFPELSNRIMALLVGPDPDPGTIVAASILLSGLGEAGFGPRVADIGDEELRGHMLGCARRLLRHRRPSAATP</sequence>
<evidence type="ECO:0000259" key="5">
    <source>
        <dbReference type="PROSITE" id="PS50977"/>
    </source>
</evidence>
<reference evidence="6 7" key="1">
    <citation type="submission" date="2014-12" db="EMBL/GenBank/DDBJ databases">
        <title>Frankia sp. BMG5.1 draft genome.</title>
        <authorList>
            <person name="Gtari M."/>
            <person name="Ghodhbane-Gtari F."/>
            <person name="Nouioui I."/>
            <person name="Ktari A."/>
            <person name="Hezbri K."/>
            <person name="Mimouni W."/>
            <person name="Sbissi I."/>
            <person name="Ayari A."/>
            <person name="Yamanaka T."/>
            <person name="Normand P."/>
            <person name="Tisa L.S."/>
            <person name="Boudabous A."/>
        </authorList>
    </citation>
    <scope>NUCLEOTIDE SEQUENCE [LARGE SCALE GENOMIC DNA]</scope>
    <source>
        <strain evidence="6 7">BMG5.1</strain>
    </source>
</reference>
<dbReference type="PROSITE" id="PS50977">
    <property type="entry name" value="HTH_TETR_2"/>
    <property type="match status" value="1"/>
</dbReference>
<dbReference type="InterPro" id="IPR050109">
    <property type="entry name" value="HTH-type_TetR-like_transc_reg"/>
</dbReference>
<evidence type="ECO:0000256" key="2">
    <source>
        <dbReference type="ARBA" id="ARBA00023125"/>
    </source>
</evidence>
<keyword evidence="7" id="KW-1185">Reference proteome</keyword>
<keyword evidence="1" id="KW-0805">Transcription regulation</keyword>
<evidence type="ECO:0000256" key="4">
    <source>
        <dbReference type="PROSITE-ProRule" id="PRU00335"/>
    </source>
</evidence>
<dbReference type="InterPro" id="IPR001647">
    <property type="entry name" value="HTH_TetR"/>
</dbReference>
<dbReference type="Gene3D" id="1.10.357.10">
    <property type="entry name" value="Tetracycline Repressor, domain 2"/>
    <property type="match status" value="1"/>
</dbReference>
<gene>
    <name evidence="6" type="ORF">FrCorBMG51_22095</name>
</gene>
<dbReference type="PANTHER" id="PTHR30055">
    <property type="entry name" value="HTH-TYPE TRANSCRIPTIONAL REGULATOR RUTR"/>
    <property type="match status" value="1"/>
</dbReference>
<dbReference type="PANTHER" id="PTHR30055:SF234">
    <property type="entry name" value="HTH-TYPE TRANSCRIPTIONAL REGULATOR BETI"/>
    <property type="match status" value="1"/>
</dbReference>
<evidence type="ECO:0000256" key="1">
    <source>
        <dbReference type="ARBA" id="ARBA00023015"/>
    </source>
</evidence>
<evidence type="ECO:0000256" key="3">
    <source>
        <dbReference type="ARBA" id="ARBA00023163"/>
    </source>
</evidence>
<proteinExistence type="predicted"/>
<dbReference type="RefSeq" id="WP_047224929.1">
    <property type="nucleotide sequence ID" value="NZ_JWIO01000055.1"/>
</dbReference>
<keyword evidence="2 4" id="KW-0238">DNA-binding</keyword>
<feature type="domain" description="HTH tetR-type" evidence="5">
    <location>
        <begin position="13"/>
        <end position="73"/>
    </location>
</feature>
<dbReference type="Pfam" id="PF00440">
    <property type="entry name" value="TetR_N"/>
    <property type="match status" value="1"/>
</dbReference>
<protein>
    <submittedName>
        <fullName evidence="6">TetR family transcriptional regulator</fullName>
    </submittedName>
</protein>
<dbReference type="Proteomes" id="UP000035425">
    <property type="component" value="Unassembled WGS sequence"/>
</dbReference>
<evidence type="ECO:0000313" key="7">
    <source>
        <dbReference type="Proteomes" id="UP000035425"/>
    </source>
</evidence>
<dbReference type="InterPro" id="IPR009057">
    <property type="entry name" value="Homeodomain-like_sf"/>
</dbReference>
<organism evidence="6 7">
    <name type="scientific">Protofrankia coriariae</name>
    <dbReference type="NCBI Taxonomy" id="1562887"/>
    <lineage>
        <taxon>Bacteria</taxon>
        <taxon>Bacillati</taxon>
        <taxon>Actinomycetota</taxon>
        <taxon>Actinomycetes</taxon>
        <taxon>Frankiales</taxon>
        <taxon>Frankiaceae</taxon>
        <taxon>Protofrankia</taxon>
    </lineage>
</organism>
<keyword evidence="3" id="KW-0804">Transcription</keyword>